<evidence type="ECO:0000256" key="1">
    <source>
        <dbReference type="SAM" id="MobiDB-lite"/>
    </source>
</evidence>
<evidence type="ECO:0000313" key="3">
    <source>
        <dbReference type="Proteomes" id="UP000505210"/>
    </source>
</evidence>
<evidence type="ECO:0000313" key="2">
    <source>
        <dbReference type="EMBL" id="QKD81673.1"/>
    </source>
</evidence>
<dbReference type="PROSITE" id="PS51318">
    <property type="entry name" value="TAT"/>
    <property type="match status" value="1"/>
</dbReference>
<dbReference type="KEGG" id="theu:HPC62_05235"/>
<proteinExistence type="predicted"/>
<dbReference type="InterPro" id="IPR010328">
    <property type="entry name" value="DUF928"/>
</dbReference>
<keyword evidence="3" id="KW-1185">Reference proteome</keyword>
<dbReference type="Pfam" id="PF06051">
    <property type="entry name" value="DUF928"/>
    <property type="match status" value="1"/>
</dbReference>
<name>A0A6M8BEU0_9CYAN</name>
<dbReference type="AlphaFoldDB" id="A0A6M8BEU0"/>
<gene>
    <name evidence="2" type="ORF">HPC62_05235</name>
</gene>
<dbReference type="EMBL" id="CP053661">
    <property type="protein sequence ID" value="QKD81673.1"/>
    <property type="molecule type" value="Genomic_DNA"/>
</dbReference>
<dbReference type="InterPro" id="IPR006311">
    <property type="entry name" value="TAT_signal"/>
</dbReference>
<dbReference type="RefSeq" id="WP_172354068.1">
    <property type="nucleotide sequence ID" value="NZ_CP053661.1"/>
</dbReference>
<organism evidence="2 3">
    <name type="scientific">Thermoleptolyngbya sichuanensis A183</name>
    <dbReference type="NCBI Taxonomy" id="2737172"/>
    <lineage>
        <taxon>Bacteria</taxon>
        <taxon>Bacillati</taxon>
        <taxon>Cyanobacteriota</taxon>
        <taxon>Cyanophyceae</taxon>
        <taxon>Oculatellales</taxon>
        <taxon>Oculatellaceae</taxon>
        <taxon>Thermoleptolyngbya</taxon>
        <taxon>Thermoleptolyngbya sichuanensis</taxon>
    </lineage>
</organism>
<reference evidence="2 3" key="1">
    <citation type="submission" date="2020-05" db="EMBL/GenBank/DDBJ databases">
        <title>Complete genome sequence of of a novel Thermoleptolyngbya strain isolated from hot springs of Ganzi, Sichuan China.</title>
        <authorList>
            <person name="Tang J."/>
            <person name="Daroch M."/>
            <person name="Li L."/>
            <person name="Waleron K."/>
            <person name="Waleron M."/>
            <person name="Waleron M."/>
        </authorList>
    </citation>
    <scope>NUCLEOTIDE SEQUENCE [LARGE SCALE GENOMIC DNA]</scope>
    <source>
        <strain evidence="2 3">PKUAC-SCTA183</strain>
    </source>
</reference>
<feature type="region of interest" description="Disordered" evidence="1">
    <location>
        <begin position="42"/>
        <end position="72"/>
    </location>
</feature>
<accession>A0A6M8BEU0</accession>
<dbReference type="Proteomes" id="UP000505210">
    <property type="component" value="Chromosome"/>
</dbReference>
<protein>
    <submittedName>
        <fullName evidence="2">DUF928 domain-containing protein</fullName>
    </submittedName>
</protein>
<sequence>MTRRSRFHRLSRRRVLPPAIATGCVLGLALLGVVIAPATVGQAKPSQPPAALKSYKPPPPNSDYQAPAPGGGIRTSDCSNMPLLALAPQLHQGQTSTRRPTLAWYVPGDVAGMLVIQVFRGTLRDLERETELPLLDETLTSRAGIMTWTVPQDLTVGETYAWRVVLMCDSNRPSLNLRDVAEFVVVAPTGARSADPVRDAQQMAEDGIWYDALALTLSSPASPQMRSLRIDMLETLADLESRSDSLQAATRVQALRRIVEVER</sequence>